<gene>
    <name evidence="3" type="primary">larA</name>
    <name evidence="3" type="ORF">HBE96_15705</name>
</gene>
<feature type="domain" description="LarA-like N-terminal" evidence="1">
    <location>
        <begin position="8"/>
        <end position="206"/>
    </location>
</feature>
<dbReference type="Proteomes" id="UP000537131">
    <property type="component" value="Unassembled WGS sequence"/>
</dbReference>
<proteinExistence type="predicted"/>
<dbReference type="Pfam" id="PF09861">
    <property type="entry name" value="Lar_N"/>
    <property type="match status" value="1"/>
</dbReference>
<dbReference type="InterPro" id="IPR048520">
    <property type="entry name" value="LarA_C"/>
</dbReference>
<sequence length="430" mass="47690">MKNIKLNYGRDSINLSLDEKNILGAIEGNEFKVSKSEDEIILDALHNPIGSPRLKELVHTGETVCLIIPDITRAWQRTDKFLYRLVEELNTGGVKDEDITIISAAGSHRKQTKEEHEKLLGKELSKRLCIIDHDSFDKENLAYVGETTYGTPVLVNRKALKCDHIVLAGGIVYHFLAGYAGGRKSILPGICSYETIMHNHSLCLKENLGEGKNPDVASSKLKGNPVHEDMMQAAAFLRPTFMFNVIAGHNGKIAAAVSGNYVEAFYEGCKIVDTMDGVTITEKAELVIATAGGFPKDINFYQSIKTILNAKEAVSEGGTIIILSQCSEGLGGNEDVQNMILNYDNLLDREKELRREYSISKDVGYIFCEIADKYNVIFVSDLDPELVKKANITVVKTLDEALQLTWNRKGKDLRTYVMTAAASTFPKMVY</sequence>
<dbReference type="Pfam" id="PF21113">
    <property type="entry name" value="LarA_C"/>
    <property type="match status" value="1"/>
</dbReference>
<dbReference type="InterPro" id="IPR018657">
    <property type="entry name" value="LarA-like_N"/>
</dbReference>
<comment type="caution">
    <text evidence="3">The sequence shown here is derived from an EMBL/GenBank/DDBJ whole genome shotgun (WGS) entry which is preliminary data.</text>
</comment>
<protein>
    <submittedName>
        <fullName evidence="3">Nickel-dependent lactate racemase</fullName>
    </submittedName>
</protein>
<dbReference type="EMBL" id="JABBNI010000032">
    <property type="protein sequence ID" value="NMM64087.1"/>
    <property type="molecule type" value="Genomic_DNA"/>
</dbReference>
<dbReference type="Gene3D" id="3.40.50.11440">
    <property type="match status" value="1"/>
</dbReference>
<dbReference type="GO" id="GO:0050043">
    <property type="term" value="F:lactate racemase activity"/>
    <property type="evidence" value="ECO:0007669"/>
    <property type="project" value="InterPro"/>
</dbReference>
<dbReference type="InterPro" id="IPR048068">
    <property type="entry name" value="LarA-like"/>
</dbReference>
<dbReference type="PANTHER" id="PTHR33171:SF17">
    <property type="entry name" value="LARA-LIKE N-TERMINAL DOMAIN-CONTAINING PROTEIN"/>
    <property type="match status" value="1"/>
</dbReference>
<evidence type="ECO:0000259" key="1">
    <source>
        <dbReference type="Pfam" id="PF09861"/>
    </source>
</evidence>
<accession>A0A7Y0EIM0</accession>
<dbReference type="PANTHER" id="PTHR33171">
    <property type="entry name" value="LAR_N DOMAIN-CONTAINING PROTEIN"/>
    <property type="match status" value="1"/>
</dbReference>
<reference evidence="3 4" key="1">
    <citation type="submission" date="2020-06" db="EMBL/GenBank/DDBJ databases">
        <title>Complete Genome Sequence of Clostridium muelleri sp. nov. P21T, an Acid-Alcohol Producing Acetogen Isolated from Old Hay.</title>
        <authorList>
            <person name="Duncan K.E."/>
            <person name="Tanner R.S."/>
        </authorList>
    </citation>
    <scope>NUCLEOTIDE SEQUENCE [LARGE SCALE GENOMIC DNA]</scope>
    <source>
        <strain evidence="3 4">P21</strain>
    </source>
</reference>
<dbReference type="Gene3D" id="3.90.226.30">
    <property type="match status" value="1"/>
</dbReference>
<evidence type="ECO:0000313" key="4">
    <source>
        <dbReference type="Proteomes" id="UP000537131"/>
    </source>
</evidence>
<dbReference type="InterPro" id="IPR047926">
    <property type="entry name" value="Ni_dep_LarA"/>
</dbReference>
<evidence type="ECO:0000259" key="2">
    <source>
        <dbReference type="Pfam" id="PF21113"/>
    </source>
</evidence>
<dbReference type="NCBIfam" id="NF033504">
    <property type="entry name" value="Ni_dep_LarA"/>
    <property type="match status" value="1"/>
</dbReference>
<dbReference type="InterPro" id="IPR043166">
    <property type="entry name" value="LarA-like_C"/>
</dbReference>
<organism evidence="3 4">
    <name type="scientific">Clostridium muellerianum</name>
    <dbReference type="NCBI Taxonomy" id="2716538"/>
    <lineage>
        <taxon>Bacteria</taxon>
        <taxon>Bacillati</taxon>
        <taxon>Bacillota</taxon>
        <taxon>Clostridia</taxon>
        <taxon>Eubacteriales</taxon>
        <taxon>Clostridiaceae</taxon>
        <taxon>Clostridium</taxon>
    </lineage>
</organism>
<dbReference type="RefSeq" id="WP_169298682.1">
    <property type="nucleotide sequence ID" value="NZ_JABBNI010000032.1"/>
</dbReference>
<name>A0A7Y0EIM0_9CLOT</name>
<evidence type="ECO:0000313" key="3">
    <source>
        <dbReference type="EMBL" id="NMM64087.1"/>
    </source>
</evidence>
<keyword evidence="4" id="KW-1185">Reference proteome</keyword>
<feature type="domain" description="Lactate racemase C-terminal" evidence="2">
    <location>
        <begin position="282"/>
        <end position="419"/>
    </location>
</feature>
<dbReference type="AlphaFoldDB" id="A0A7Y0EIM0"/>